<accession>A0A446CPI3</accession>
<dbReference type="PANTHER" id="PTHR43820:SF2">
    <property type="entry name" value="ABC TRANSPORTER ATP-BINDING PROTEIN"/>
    <property type="match status" value="1"/>
</dbReference>
<dbReference type="PROSITE" id="PS50893">
    <property type="entry name" value="ABC_TRANSPORTER_2"/>
    <property type="match status" value="1"/>
</dbReference>
<keyword evidence="5 8" id="KW-0067">ATP-binding</keyword>
<dbReference type="RefSeq" id="WP_129529450.1">
    <property type="nucleotide sequence ID" value="NZ_UFQB01000021.1"/>
</dbReference>
<evidence type="ECO:0000313" key="8">
    <source>
        <dbReference type="EMBL" id="SSW69807.1"/>
    </source>
</evidence>
<evidence type="ECO:0000313" key="9">
    <source>
        <dbReference type="Proteomes" id="UP000289184"/>
    </source>
</evidence>
<dbReference type="GO" id="GO:0016887">
    <property type="term" value="F:ATP hydrolysis activity"/>
    <property type="evidence" value="ECO:0007669"/>
    <property type="project" value="InterPro"/>
</dbReference>
<dbReference type="InterPro" id="IPR017871">
    <property type="entry name" value="ABC_transporter-like_CS"/>
</dbReference>
<protein>
    <submittedName>
        <fullName evidence="8">High-affinity branched-chain amino acid transport ATP-binding protein LivF</fullName>
    </submittedName>
</protein>
<reference evidence="8 9" key="1">
    <citation type="submission" date="2018-07" db="EMBL/GenBank/DDBJ databases">
        <authorList>
            <person name="Peeters C."/>
        </authorList>
    </citation>
    <scope>NUCLEOTIDE SEQUENCE [LARGE SCALE GENOMIC DNA]</scope>
    <source>
        <strain evidence="8 9">LMG 3411</strain>
    </source>
</reference>
<dbReference type="Gene3D" id="3.40.50.300">
    <property type="entry name" value="P-loop containing nucleotide triphosphate hydrolases"/>
    <property type="match status" value="1"/>
</dbReference>
<proteinExistence type="inferred from homology"/>
<dbReference type="InterPro" id="IPR003439">
    <property type="entry name" value="ABC_transporter-like_ATP-bd"/>
</dbReference>
<evidence type="ECO:0000256" key="3">
    <source>
        <dbReference type="ARBA" id="ARBA00022475"/>
    </source>
</evidence>
<dbReference type="OrthoDB" id="9776369at2"/>
<dbReference type="Proteomes" id="UP000289184">
    <property type="component" value="Unassembled WGS sequence"/>
</dbReference>
<sequence length="236" mass="25794">MNTLIEAGGLHVYYGASHVLRGVDMHIAPGESVGLVGRNGMGKTTLIRSLVGQVKCARGSVRVDGLDCTRARPHAIARLGVAYVPEGRGIFPNLNVRENLLVAARPGRLGRKDWTYERVLDTFPRLQERLGHGGQQLSGGEQQMLAIGRALMTNPELLILDEATEGLAPLIVAEIWRIIRQIRAGGMSTLIVDRNYRAVLEHTDRCLVMEKGLIVQDGDSASLARQPEQLTRHLGV</sequence>
<keyword evidence="3" id="KW-0472">Membrane</keyword>
<dbReference type="InterPro" id="IPR027417">
    <property type="entry name" value="P-loop_NTPase"/>
</dbReference>
<gene>
    <name evidence="8" type="primary">livF_26</name>
    <name evidence="8" type="ORF">AGI3411_04373</name>
</gene>
<dbReference type="GO" id="GO:0005524">
    <property type="term" value="F:ATP binding"/>
    <property type="evidence" value="ECO:0007669"/>
    <property type="project" value="UniProtKB-KW"/>
</dbReference>
<keyword evidence="4" id="KW-0547">Nucleotide-binding</keyword>
<organism evidence="8 9">
    <name type="scientific">Achromobacter agilis</name>
    <dbReference type="NCBI Taxonomy" id="1353888"/>
    <lineage>
        <taxon>Bacteria</taxon>
        <taxon>Pseudomonadati</taxon>
        <taxon>Pseudomonadota</taxon>
        <taxon>Betaproteobacteria</taxon>
        <taxon>Burkholderiales</taxon>
        <taxon>Alcaligenaceae</taxon>
        <taxon>Achromobacter</taxon>
    </lineage>
</organism>
<dbReference type="InterPro" id="IPR052156">
    <property type="entry name" value="BCAA_Transport_ATP-bd_LivF"/>
</dbReference>
<evidence type="ECO:0000256" key="1">
    <source>
        <dbReference type="ARBA" id="ARBA00005417"/>
    </source>
</evidence>
<dbReference type="PROSITE" id="PS00211">
    <property type="entry name" value="ABC_TRANSPORTER_1"/>
    <property type="match status" value="1"/>
</dbReference>
<name>A0A446CPI3_9BURK</name>
<dbReference type="SMART" id="SM00382">
    <property type="entry name" value="AAA"/>
    <property type="match status" value="1"/>
</dbReference>
<dbReference type="CDD" id="cd03224">
    <property type="entry name" value="ABC_TM1139_LivF_branched"/>
    <property type="match status" value="1"/>
</dbReference>
<dbReference type="EMBL" id="UFQB01000021">
    <property type="protein sequence ID" value="SSW69807.1"/>
    <property type="molecule type" value="Genomic_DNA"/>
</dbReference>
<dbReference type="GO" id="GO:0015658">
    <property type="term" value="F:branched-chain amino acid transmembrane transporter activity"/>
    <property type="evidence" value="ECO:0007669"/>
    <property type="project" value="TreeGrafter"/>
</dbReference>
<keyword evidence="3" id="KW-1003">Cell membrane</keyword>
<dbReference type="PANTHER" id="PTHR43820">
    <property type="entry name" value="HIGH-AFFINITY BRANCHED-CHAIN AMINO ACID TRANSPORT ATP-BINDING PROTEIN LIVF"/>
    <property type="match status" value="1"/>
</dbReference>
<keyword evidence="2" id="KW-0813">Transport</keyword>
<evidence type="ECO:0000256" key="4">
    <source>
        <dbReference type="ARBA" id="ARBA00022741"/>
    </source>
</evidence>
<feature type="domain" description="ABC transporter" evidence="7">
    <location>
        <begin position="5"/>
        <end position="236"/>
    </location>
</feature>
<comment type="similarity">
    <text evidence="1">Belongs to the ABC transporter superfamily.</text>
</comment>
<evidence type="ECO:0000259" key="7">
    <source>
        <dbReference type="PROSITE" id="PS50893"/>
    </source>
</evidence>
<evidence type="ECO:0000256" key="5">
    <source>
        <dbReference type="ARBA" id="ARBA00022840"/>
    </source>
</evidence>
<evidence type="ECO:0000256" key="2">
    <source>
        <dbReference type="ARBA" id="ARBA00022448"/>
    </source>
</evidence>
<dbReference type="InterPro" id="IPR003593">
    <property type="entry name" value="AAA+_ATPase"/>
</dbReference>
<evidence type="ECO:0000256" key="6">
    <source>
        <dbReference type="ARBA" id="ARBA00022970"/>
    </source>
</evidence>
<dbReference type="SUPFAM" id="SSF52540">
    <property type="entry name" value="P-loop containing nucleoside triphosphate hydrolases"/>
    <property type="match status" value="1"/>
</dbReference>
<dbReference type="Pfam" id="PF00005">
    <property type="entry name" value="ABC_tran"/>
    <property type="match status" value="1"/>
</dbReference>
<keyword evidence="6" id="KW-0029">Amino-acid transport</keyword>
<keyword evidence="9" id="KW-1185">Reference proteome</keyword>
<dbReference type="GO" id="GO:0015807">
    <property type="term" value="P:L-amino acid transport"/>
    <property type="evidence" value="ECO:0007669"/>
    <property type="project" value="TreeGrafter"/>
</dbReference>
<dbReference type="AlphaFoldDB" id="A0A446CPI3"/>